<accession>A0A923MZ98</accession>
<dbReference type="Proteomes" id="UP000641454">
    <property type="component" value="Unassembled WGS sequence"/>
</dbReference>
<dbReference type="AlphaFoldDB" id="A0A923MZ98"/>
<keyword evidence="2" id="KW-1185">Reference proteome</keyword>
<dbReference type="EMBL" id="JACRUL010000003">
    <property type="protein sequence ID" value="MBC5843245.1"/>
    <property type="molecule type" value="Genomic_DNA"/>
</dbReference>
<evidence type="ECO:0000313" key="1">
    <source>
        <dbReference type="EMBL" id="MBC5843245.1"/>
    </source>
</evidence>
<organism evidence="1 2">
    <name type="scientific">Flavobacterium muglaense</name>
    <dbReference type="NCBI Taxonomy" id="2764716"/>
    <lineage>
        <taxon>Bacteria</taxon>
        <taxon>Pseudomonadati</taxon>
        <taxon>Bacteroidota</taxon>
        <taxon>Flavobacteriia</taxon>
        <taxon>Flavobacteriales</taxon>
        <taxon>Flavobacteriaceae</taxon>
        <taxon>Flavobacterium</taxon>
    </lineage>
</organism>
<protein>
    <submittedName>
        <fullName evidence="1">Uncharacterized protein</fullName>
    </submittedName>
</protein>
<comment type="caution">
    <text evidence="1">The sequence shown here is derived from an EMBL/GenBank/DDBJ whole genome shotgun (WGS) entry which is preliminary data.</text>
</comment>
<sequence length="92" mass="10961">MLTDNEISIINGIYKRIVPSIVLSIQIYTKDIEDRDGYLIGKKKFNQYEWLYINIKNIKPFQLKTFQSMANKKMPNRYIIKISGEITRLIFK</sequence>
<evidence type="ECO:0000313" key="2">
    <source>
        <dbReference type="Proteomes" id="UP000641454"/>
    </source>
</evidence>
<reference evidence="1 2" key="1">
    <citation type="submission" date="2020-08" db="EMBL/GenBank/DDBJ databases">
        <title>Description of novel Flavobacterium F-392 isolate.</title>
        <authorList>
            <person name="Saticioglu I.B."/>
            <person name="Duman M."/>
            <person name="Altun S."/>
        </authorList>
    </citation>
    <scope>NUCLEOTIDE SEQUENCE [LARGE SCALE GENOMIC DNA]</scope>
    <source>
        <strain evidence="1 2">F-392</strain>
    </source>
</reference>
<gene>
    <name evidence="1" type="ORF">H8R25_02180</name>
</gene>
<proteinExistence type="predicted"/>
<dbReference type="RefSeq" id="WP_187016941.1">
    <property type="nucleotide sequence ID" value="NZ_JACRUK010000003.1"/>
</dbReference>
<name>A0A923MZ98_9FLAO</name>